<dbReference type="Pfam" id="PF13483">
    <property type="entry name" value="Lactamase_B_3"/>
    <property type="match status" value="1"/>
</dbReference>
<feature type="domain" description="Metallo-beta-lactamase" evidence="1">
    <location>
        <begin position="16"/>
        <end position="247"/>
    </location>
</feature>
<evidence type="ECO:0000259" key="1">
    <source>
        <dbReference type="SMART" id="SM00849"/>
    </source>
</evidence>
<accession>A0A4R7C9T0</accession>
<dbReference type="InterPro" id="IPR050114">
    <property type="entry name" value="UPF0173_UPF0282_UlaG_hydrolase"/>
</dbReference>
<name>A0A4R7C9T0_9HYPH</name>
<dbReference type="RefSeq" id="WP_166652327.1">
    <property type="nucleotide sequence ID" value="NZ_SNZR01000011.1"/>
</dbReference>
<dbReference type="SUPFAM" id="SSF56281">
    <property type="entry name" value="Metallo-hydrolase/oxidoreductase"/>
    <property type="match status" value="1"/>
</dbReference>
<dbReference type="Proteomes" id="UP000295122">
    <property type="component" value="Unassembled WGS sequence"/>
</dbReference>
<comment type="caution">
    <text evidence="2">The sequence shown here is derived from an EMBL/GenBank/DDBJ whole genome shotgun (WGS) entry which is preliminary data.</text>
</comment>
<proteinExistence type="predicted"/>
<dbReference type="SMART" id="SM00849">
    <property type="entry name" value="Lactamase_B"/>
    <property type="match status" value="1"/>
</dbReference>
<evidence type="ECO:0000313" key="2">
    <source>
        <dbReference type="EMBL" id="TDR93527.1"/>
    </source>
</evidence>
<dbReference type="EMBL" id="SNZR01000011">
    <property type="protein sequence ID" value="TDR93527.1"/>
    <property type="molecule type" value="Genomic_DNA"/>
</dbReference>
<organism evidence="2 3">
    <name type="scientific">Enterovirga rhinocerotis</name>
    <dbReference type="NCBI Taxonomy" id="1339210"/>
    <lineage>
        <taxon>Bacteria</taxon>
        <taxon>Pseudomonadati</taxon>
        <taxon>Pseudomonadota</taxon>
        <taxon>Alphaproteobacteria</taxon>
        <taxon>Hyphomicrobiales</taxon>
        <taxon>Methylobacteriaceae</taxon>
        <taxon>Enterovirga</taxon>
    </lineage>
</organism>
<dbReference type="PANTHER" id="PTHR43546:SF3">
    <property type="entry name" value="UPF0173 METAL-DEPENDENT HYDROLASE MJ1163"/>
    <property type="match status" value="1"/>
</dbReference>
<dbReference type="Gene3D" id="3.60.15.10">
    <property type="entry name" value="Ribonuclease Z/Hydroxyacylglutathione hydrolase-like"/>
    <property type="match status" value="1"/>
</dbReference>
<protein>
    <submittedName>
        <fullName evidence="2">L-ascorbate metabolism protein UlaG (Beta-lactamase superfamily)</fullName>
    </submittedName>
</protein>
<reference evidence="2 3" key="1">
    <citation type="submission" date="2019-03" db="EMBL/GenBank/DDBJ databases">
        <title>Genomic Encyclopedia of Type Strains, Phase IV (KMG-IV): sequencing the most valuable type-strain genomes for metagenomic binning, comparative biology and taxonomic classification.</title>
        <authorList>
            <person name="Goeker M."/>
        </authorList>
    </citation>
    <scope>NUCLEOTIDE SEQUENCE [LARGE SCALE GENOMIC DNA]</scope>
    <source>
        <strain evidence="2 3">DSM 25903</strain>
    </source>
</reference>
<evidence type="ECO:0000313" key="3">
    <source>
        <dbReference type="Proteomes" id="UP000295122"/>
    </source>
</evidence>
<keyword evidence="3" id="KW-1185">Reference proteome</keyword>
<gene>
    <name evidence="2" type="ORF">EV668_0791</name>
</gene>
<dbReference type="InterPro" id="IPR001279">
    <property type="entry name" value="Metallo-B-lactamas"/>
</dbReference>
<dbReference type="InterPro" id="IPR036866">
    <property type="entry name" value="RibonucZ/Hydroxyglut_hydro"/>
</dbReference>
<sequence length="303" mass="33682">MRDTRNTRELRFTHFGAAGWSITDGETVILLDPYLSRVRFQGRRYGPHDATDIPNDPRPVVRLDESAPNDTATIDRHVPKADYILLSHSHFNHAMDMPYIARRTGAVVIGTESTCNIAANGGVPDEQIHAVRGGEDYEYKTFSLKVIPSLHSALSCKLYKDFGTVPQKDGPLQLDEFVEGGTLAYQIRIGGREILLFGSMNYIEREVEGLRPDVVFVASAPPRLEIHAYTERLLRSLGRPRLVVATHWDDQGLPFGASQDKALAQTDAFIREVKAVSPDSEVFVPPHFQTLVLDASGTMRVAS</sequence>
<dbReference type="PANTHER" id="PTHR43546">
    <property type="entry name" value="UPF0173 METAL-DEPENDENT HYDROLASE MJ1163-RELATED"/>
    <property type="match status" value="1"/>
</dbReference>
<dbReference type="AlphaFoldDB" id="A0A4R7C9T0"/>